<proteinExistence type="inferred from homology"/>
<feature type="transmembrane region" description="Helical" evidence="1">
    <location>
        <begin position="13"/>
        <end position="32"/>
    </location>
</feature>
<dbReference type="PANTHER" id="PTHR12300">
    <property type="entry name" value="HVA22-LIKE PROTEINS"/>
    <property type="match status" value="1"/>
</dbReference>
<gene>
    <name evidence="2" type="primary">LOC107773175</name>
</gene>
<organism evidence="2">
    <name type="scientific">Nicotiana tabacum</name>
    <name type="common">Common tobacco</name>
    <dbReference type="NCBI Taxonomy" id="4097"/>
    <lineage>
        <taxon>Eukaryota</taxon>
        <taxon>Viridiplantae</taxon>
        <taxon>Streptophyta</taxon>
        <taxon>Embryophyta</taxon>
        <taxon>Tracheophyta</taxon>
        <taxon>Spermatophyta</taxon>
        <taxon>Magnoliopsida</taxon>
        <taxon>eudicotyledons</taxon>
        <taxon>Gunneridae</taxon>
        <taxon>Pentapetalae</taxon>
        <taxon>asterids</taxon>
        <taxon>lamiids</taxon>
        <taxon>Solanales</taxon>
        <taxon>Solanaceae</taxon>
        <taxon>Nicotianoideae</taxon>
        <taxon>Nicotianeae</taxon>
        <taxon>Nicotiana</taxon>
    </lineage>
</organism>
<comment type="subcellular location">
    <subcellularLocation>
        <location evidence="1">Membrane</location>
        <topology evidence="1">Multi-pass membrane protein</topology>
    </subcellularLocation>
</comment>
<dbReference type="InterPro" id="IPR004345">
    <property type="entry name" value="TB2_DP1_HVA22"/>
</dbReference>
<dbReference type="KEGG" id="nta:107773175"/>
<keyword evidence="1" id="KW-0812">Transmembrane</keyword>
<feature type="transmembrane region" description="Helical" evidence="1">
    <location>
        <begin position="66"/>
        <end position="90"/>
    </location>
</feature>
<sequence length="167" mass="19637">MGLVTVTLQCMDYLAWPILALGYPLYVSIRTIETGSKHDLRKLVAYWIIFSFIHLLEQVFEKLVPLWSYIRLVAIFWLVIPQFDGAFYFYQNIILPCLQVKLLDVNLYTITEWFNELKKDSIIKKEKFLSVAERSFEENESEPQAKLTASKISKVIYLIYIDIIKNS</sequence>
<reference evidence="2" key="1">
    <citation type="submission" date="2025-08" db="UniProtKB">
        <authorList>
            <consortium name="RefSeq"/>
        </authorList>
    </citation>
    <scope>IDENTIFICATION</scope>
</reference>
<keyword evidence="1" id="KW-1133">Transmembrane helix</keyword>
<dbReference type="RefSeq" id="XP_016448112.1">
    <property type="nucleotide sequence ID" value="XM_016592626.1"/>
</dbReference>
<dbReference type="PaxDb" id="4097-A0A1S3Y7Y0"/>
<dbReference type="GO" id="GO:0016020">
    <property type="term" value="C:membrane"/>
    <property type="evidence" value="ECO:0007669"/>
    <property type="project" value="UniProtKB-SubCell"/>
</dbReference>
<dbReference type="OMA" id="LYTITEW"/>
<keyword evidence="1" id="KW-0472">Membrane</keyword>
<dbReference type="PANTHER" id="PTHR12300:SF43">
    <property type="entry name" value="HVA22-LIKE PROTEIN"/>
    <property type="match status" value="1"/>
</dbReference>
<evidence type="ECO:0000256" key="1">
    <source>
        <dbReference type="RuleBase" id="RU362006"/>
    </source>
</evidence>
<name>A0A1S3Y7Y0_TOBAC</name>
<dbReference type="Pfam" id="PF03134">
    <property type="entry name" value="TB2_DP1_HVA22"/>
    <property type="match status" value="1"/>
</dbReference>
<evidence type="ECO:0000313" key="2">
    <source>
        <dbReference type="RefSeq" id="XP_016448112.1"/>
    </source>
</evidence>
<feature type="transmembrane region" description="Helical" evidence="1">
    <location>
        <begin position="44"/>
        <end position="60"/>
    </location>
</feature>
<comment type="similarity">
    <text evidence="1">Belongs to the DP1 family.</text>
</comment>
<dbReference type="OrthoDB" id="434647at2759"/>
<protein>
    <recommendedName>
        <fullName evidence="1">HVA22-like protein</fullName>
    </recommendedName>
</protein>
<accession>A0A1S3Y7Y0</accession>
<dbReference type="AlphaFoldDB" id="A0A1S3Y7Y0"/>